<evidence type="ECO:0000313" key="1">
    <source>
        <dbReference type="EMBL" id="OBI53794.1"/>
    </source>
</evidence>
<gene>
    <name evidence="1" type="ORF">A5707_11105</name>
</gene>
<dbReference type="EMBL" id="LZKJ01000005">
    <property type="protein sequence ID" value="OBI53794.1"/>
    <property type="molecule type" value="Genomic_DNA"/>
</dbReference>
<sequence length="131" mass="14186">MAAALWISREKEAAYAVSDCQVVADVAREWRSVGKSDNAAAMQVGGLENPERWTALGEKSRQAEGLVSSPEVQKNLSAWADGFAEFADIARSSTNVPEEVRFKRYVEVVNEVARATDALQAACPDIAAPMK</sequence>
<proteinExistence type="predicted"/>
<evidence type="ECO:0000313" key="2">
    <source>
        <dbReference type="Proteomes" id="UP000093592"/>
    </source>
</evidence>
<name>A0A1A2ZTA7_9MYCO</name>
<dbReference type="RefSeq" id="WP_065012529.1">
    <property type="nucleotide sequence ID" value="NZ_LZKJ01000005.1"/>
</dbReference>
<comment type="caution">
    <text evidence="1">The sequence shown here is derived from an EMBL/GenBank/DDBJ whole genome shotgun (WGS) entry which is preliminary data.</text>
</comment>
<reference evidence="2" key="1">
    <citation type="submission" date="2016-06" db="EMBL/GenBank/DDBJ databases">
        <authorList>
            <person name="Sutton G."/>
            <person name="Brinkac L."/>
            <person name="Sanka R."/>
            <person name="Adams M."/>
            <person name="Lau E."/>
            <person name="Sam S."/>
            <person name="Sreng N."/>
            <person name="Him V."/>
            <person name="Kerleguer A."/>
            <person name="Cheng S."/>
        </authorList>
    </citation>
    <scope>NUCLEOTIDE SEQUENCE [LARGE SCALE GENOMIC DNA]</scope>
    <source>
        <strain evidence="2">E861</strain>
    </source>
</reference>
<accession>A0A1A2ZTA7</accession>
<organism evidence="1 2">
    <name type="scientific">Mycobacterium kyorinense</name>
    <dbReference type="NCBI Taxonomy" id="487514"/>
    <lineage>
        <taxon>Bacteria</taxon>
        <taxon>Bacillati</taxon>
        <taxon>Actinomycetota</taxon>
        <taxon>Actinomycetes</taxon>
        <taxon>Mycobacteriales</taxon>
        <taxon>Mycobacteriaceae</taxon>
        <taxon>Mycobacterium</taxon>
    </lineage>
</organism>
<dbReference type="Proteomes" id="UP000093592">
    <property type="component" value="Unassembled WGS sequence"/>
</dbReference>
<protein>
    <submittedName>
        <fullName evidence="1">Uncharacterized protein</fullName>
    </submittedName>
</protein>
<dbReference type="AlphaFoldDB" id="A0A1A2ZTA7"/>